<dbReference type="Proteomes" id="UP000304735">
    <property type="component" value="Segment"/>
</dbReference>
<dbReference type="EMBL" id="KX349288">
    <property type="protein sequence ID" value="AOO10882.1"/>
    <property type="molecule type" value="Genomic_DNA"/>
</dbReference>
<name>A0A1D7SBT3_9CAUD</name>
<reference evidence="3 6" key="2">
    <citation type="submission" date="2019-02" db="EMBL/GenBank/DDBJ databases">
        <title>Diversity in Cyanophage Genomes from Southern New England Coastal Waters.</title>
        <authorList>
            <person name="Marston M.F."/>
        </authorList>
    </citation>
    <scope>NUCLEOTIDE SEQUENCE [LARGE SCALE GENOMIC DNA]</scope>
    <source>
        <strain evidence="3">RW_01_0115_WH8101</strain>
    </source>
</reference>
<dbReference type="Proteomes" id="UP000223306">
    <property type="component" value="Segment"/>
</dbReference>
<dbReference type="InterPro" id="IPR055750">
    <property type="entry name" value="DUF7326"/>
</dbReference>
<evidence type="ECO:0000313" key="5">
    <source>
        <dbReference type="Proteomes" id="UP000226351"/>
    </source>
</evidence>
<proteinExistence type="predicted"/>
<evidence type="ECO:0000313" key="1">
    <source>
        <dbReference type="EMBL" id="AOO10882.1"/>
    </source>
</evidence>
<evidence type="ECO:0000313" key="6">
    <source>
        <dbReference type="Proteomes" id="UP000304735"/>
    </source>
</evidence>
<dbReference type="Pfam" id="PF24012">
    <property type="entry name" value="DUF7326"/>
    <property type="match status" value="1"/>
</dbReference>
<dbReference type="EMBL" id="KX349289">
    <property type="protein sequence ID" value="AOO11105.1"/>
    <property type="molecule type" value="Genomic_DNA"/>
</dbReference>
<dbReference type="Proteomes" id="UP000226351">
    <property type="component" value="Segment"/>
</dbReference>
<evidence type="ECO:0000313" key="2">
    <source>
        <dbReference type="EMBL" id="AOO11105.1"/>
    </source>
</evidence>
<accession>A0A1D7SBT3</accession>
<organism evidence="2 5">
    <name type="scientific">Synechococcus phage S-RIM8</name>
    <dbReference type="NCBI Taxonomy" id="756278"/>
    <lineage>
        <taxon>Viruses</taxon>
        <taxon>Duplodnaviria</taxon>
        <taxon>Heunggongvirae</taxon>
        <taxon>Uroviricota</taxon>
        <taxon>Caudoviricetes</taxon>
        <taxon>Pantevenvirales</taxon>
        <taxon>Kyanoviridae</taxon>
        <taxon>Neptunevirus</taxon>
        <taxon>Neptunevirus srim18</taxon>
    </lineage>
</organism>
<dbReference type="EMBL" id="MK493322">
    <property type="protein sequence ID" value="QBQ75180.1"/>
    <property type="molecule type" value="Genomic_DNA"/>
</dbReference>
<protein>
    <submittedName>
        <fullName evidence="2">Uncharacterized protein</fullName>
    </submittedName>
</protein>
<gene>
    <name evidence="3" type="ORF">RW010115_073</name>
    <name evidence="1" type="ORF">RW080711_073</name>
    <name evidence="2" type="ORF">RW220300_074</name>
</gene>
<sequence>MTITTETLTQLKSNYARQLVEDMDYDTLEELAREYVEESMKGWSWDDVTEEICEVYGEDRLIELLPEGDNE</sequence>
<keyword evidence="5" id="KW-1185">Reference proteome</keyword>
<reference evidence="4 5" key="1">
    <citation type="journal article" date="2016" name="Environ. Microbiol.">
        <title>Genomic diversification of marine cyanophages into stable ecotypes.</title>
        <authorList>
            <person name="Marston M.F."/>
            <person name="Martiny J.B."/>
        </authorList>
    </citation>
    <scope>NUCLEOTIDE SEQUENCE [LARGE SCALE GENOMIC DNA]</scope>
    <source>
        <strain evidence="1">RW_08_0711</strain>
        <strain evidence="2">RW_22_0300</strain>
    </source>
</reference>
<evidence type="ECO:0000313" key="3">
    <source>
        <dbReference type="EMBL" id="QBQ75180.1"/>
    </source>
</evidence>
<evidence type="ECO:0000313" key="4">
    <source>
        <dbReference type="Proteomes" id="UP000223306"/>
    </source>
</evidence>